<dbReference type="InterPro" id="IPR010730">
    <property type="entry name" value="HET"/>
</dbReference>
<organism evidence="2 3">
    <name type="scientific">Lachnellula willkommii</name>
    <dbReference type="NCBI Taxonomy" id="215461"/>
    <lineage>
        <taxon>Eukaryota</taxon>
        <taxon>Fungi</taxon>
        <taxon>Dikarya</taxon>
        <taxon>Ascomycota</taxon>
        <taxon>Pezizomycotina</taxon>
        <taxon>Leotiomycetes</taxon>
        <taxon>Helotiales</taxon>
        <taxon>Lachnaceae</taxon>
        <taxon>Lachnellula</taxon>
    </lineage>
</organism>
<evidence type="ECO:0000313" key="2">
    <source>
        <dbReference type="EMBL" id="TVY92561.1"/>
    </source>
</evidence>
<evidence type="ECO:0000259" key="1">
    <source>
        <dbReference type="Pfam" id="PF06985"/>
    </source>
</evidence>
<keyword evidence="3" id="KW-1185">Reference proteome</keyword>
<reference evidence="2 3" key="1">
    <citation type="submission" date="2018-05" db="EMBL/GenBank/DDBJ databases">
        <title>Genome sequencing and assembly of the regulated plant pathogen Lachnellula willkommii and related sister species for the development of diagnostic species identification markers.</title>
        <authorList>
            <person name="Giroux E."/>
            <person name="Bilodeau G."/>
        </authorList>
    </citation>
    <scope>NUCLEOTIDE SEQUENCE [LARGE SCALE GENOMIC DNA]</scope>
    <source>
        <strain evidence="2 3">CBS 172.35</strain>
    </source>
</reference>
<comment type="caution">
    <text evidence="2">The sequence shown here is derived from an EMBL/GenBank/DDBJ whole genome shotgun (WGS) entry which is preliminary data.</text>
</comment>
<dbReference type="EMBL" id="QGML01000291">
    <property type="protein sequence ID" value="TVY92561.1"/>
    <property type="molecule type" value="Genomic_DNA"/>
</dbReference>
<dbReference type="Pfam" id="PF06985">
    <property type="entry name" value="HET"/>
    <property type="match status" value="1"/>
</dbReference>
<sequence>MFLPSRVLDVKPRTGGVVRLLETRDIITSRSSPQYASLSHCWGKQSFITTTQQTLEQRKKGIEWESLPRTFQDAIALVQALGIRFIWIDSLCIIQGDAEDWRKEAACMARIYSNSYLNIAATGASDSRGGCFFPRSLKDSSRPSELKSFPVGSHTAGSGPMIRVRPSLDAVHLRFSTTTDTVSYNFDTVAVPLLSRAWVFQERYLAPRTLHFHPTEMVMECKSTTRCECTGLDKLVNPMRKNSVDLRSLDKSEVLDYWFEVVREYSFLRLTHDSDRLIALVGVATVFQERLESGYLAGLWEEDIARNVLWKVSKFEWTQHHRNARRPKQALIPSWSWASLVLETPGRGILFMIDCDDSFAVDPHFKHLGTRVDSRVTNGKLFLQGFSSSALICRNAQIGSDSKDALLVFERDLDDSILISAVKIDLDVPWNKACTDSGTVVYCLLIGSSVWESWDPRSNENGSGMNKTEINYQCSLVLKPSTRIETAFERVGVLEVKEESGVFVEGADKAFDVV</sequence>
<dbReference type="PANTHER" id="PTHR33112">
    <property type="entry name" value="DOMAIN PROTEIN, PUTATIVE-RELATED"/>
    <property type="match status" value="1"/>
</dbReference>
<dbReference type="PANTHER" id="PTHR33112:SF10">
    <property type="entry name" value="TOL"/>
    <property type="match status" value="1"/>
</dbReference>
<gene>
    <name evidence="2" type="ORF">LAWI1_G003585</name>
</gene>
<protein>
    <recommendedName>
        <fullName evidence="1">Heterokaryon incompatibility domain-containing protein</fullName>
    </recommendedName>
</protein>
<feature type="domain" description="Heterokaryon incompatibility" evidence="1">
    <location>
        <begin position="35"/>
        <end position="202"/>
    </location>
</feature>
<name>A0A559MHW7_9HELO</name>
<dbReference type="AlphaFoldDB" id="A0A559MHW7"/>
<dbReference type="Proteomes" id="UP000315522">
    <property type="component" value="Unassembled WGS sequence"/>
</dbReference>
<proteinExistence type="predicted"/>
<accession>A0A559MHW7</accession>
<evidence type="ECO:0000313" key="3">
    <source>
        <dbReference type="Proteomes" id="UP000315522"/>
    </source>
</evidence>